<feature type="transmembrane region" description="Helical" evidence="1">
    <location>
        <begin position="164"/>
        <end position="184"/>
    </location>
</feature>
<proteinExistence type="predicted"/>
<evidence type="ECO:0000259" key="2">
    <source>
        <dbReference type="PROSITE" id="PS50263"/>
    </source>
</evidence>
<name>A0AAD2BTI2_9RALS</name>
<dbReference type="Gene3D" id="3.60.110.10">
    <property type="entry name" value="Carbon-nitrogen hydrolase"/>
    <property type="match status" value="1"/>
</dbReference>
<evidence type="ECO:0000313" key="4">
    <source>
        <dbReference type="Proteomes" id="UP001189756"/>
    </source>
</evidence>
<dbReference type="Proteomes" id="UP001189756">
    <property type="component" value="Unassembled WGS sequence"/>
</dbReference>
<dbReference type="PROSITE" id="PS50263">
    <property type="entry name" value="CN_HYDROLASE"/>
    <property type="match status" value="1"/>
</dbReference>
<evidence type="ECO:0000256" key="1">
    <source>
        <dbReference type="SAM" id="Phobius"/>
    </source>
</evidence>
<dbReference type="EMBL" id="CATZAZ010000011">
    <property type="protein sequence ID" value="CAJ0804519.1"/>
    <property type="molecule type" value="Genomic_DNA"/>
</dbReference>
<accession>A0AAD2BTI2</accession>
<feature type="transmembrane region" description="Helical" evidence="1">
    <location>
        <begin position="79"/>
        <end position="98"/>
    </location>
</feature>
<sequence>MSTAASSPVGARLRAALPWSNLSTAGSWAALGALAGWFSIESIISTSWLAPNDAQRMLFGFALLSMTLAFRPKHRRRDVALLFFGWYLGAGSAIPSLWTGFFAGSVAPGVMAWLGWALIMAAPFLLAPRGRPWIGILCGLSLGAVPPLGILGMASPLLAAGALFPGWGLAGVALIAALLAIASWSSTARTSGNKAVTAALIAALLWGALQAATYRLPAAPDLAWAMTTYLGDYPEALQQRFARQDDLKAQVRRAIDEGARLIVLPEGANAQWNDGQAFYWSDIAELARKKKATVLLGVYETDPLTQHDGRDTLLDLVTDQHYTAQMPMPIGMWRPWADEHYPMRAPGGGLQTRYGPALISICYEDLLLWPLIAQRLQMTAHGTTPALLISAANQWFAHDGNAVAQTRAIGMQARIWGVPLLRAVNWARPVSHAPFSVN</sequence>
<dbReference type="RefSeq" id="WP_024542416.1">
    <property type="nucleotide sequence ID" value="NZ_CATZAZ010000011.1"/>
</dbReference>
<feature type="transmembrane region" description="Helical" evidence="1">
    <location>
        <begin position="134"/>
        <end position="158"/>
    </location>
</feature>
<protein>
    <recommendedName>
        <fullName evidence="2">CN hydrolase domain-containing protein</fullName>
    </recommendedName>
</protein>
<feature type="transmembrane region" description="Helical" evidence="1">
    <location>
        <begin position="110"/>
        <end position="127"/>
    </location>
</feature>
<dbReference type="GeneID" id="34794386"/>
<feature type="transmembrane region" description="Helical" evidence="1">
    <location>
        <begin position="196"/>
        <end position="216"/>
    </location>
</feature>
<comment type="caution">
    <text evidence="3">The sequence shown here is derived from an EMBL/GenBank/DDBJ whole genome shotgun (WGS) entry which is preliminary data.</text>
</comment>
<organism evidence="3 4">
    <name type="scientific">Ralstonia thomasii</name>
    <dbReference type="NCBI Taxonomy" id="3058596"/>
    <lineage>
        <taxon>Bacteria</taxon>
        <taxon>Pseudomonadati</taxon>
        <taxon>Pseudomonadota</taxon>
        <taxon>Betaproteobacteria</taxon>
        <taxon>Burkholderiales</taxon>
        <taxon>Burkholderiaceae</taxon>
        <taxon>Ralstonia</taxon>
    </lineage>
</organism>
<dbReference type="SUPFAM" id="SSF56317">
    <property type="entry name" value="Carbon-nitrogen hydrolase"/>
    <property type="match status" value="1"/>
</dbReference>
<dbReference type="InterPro" id="IPR036526">
    <property type="entry name" value="C-N_Hydrolase_sf"/>
</dbReference>
<feature type="domain" description="CN hydrolase" evidence="2">
    <location>
        <begin position="214"/>
        <end position="438"/>
    </location>
</feature>
<dbReference type="AlphaFoldDB" id="A0AAD2BTI2"/>
<gene>
    <name evidence="3" type="ORF">R77560_04088</name>
</gene>
<keyword evidence="1" id="KW-0472">Membrane</keyword>
<dbReference type="InterPro" id="IPR003010">
    <property type="entry name" value="C-N_Hydrolase"/>
</dbReference>
<evidence type="ECO:0000313" key="3">
    <source>
        <dbReference type="EMBL" id="CAJ0804519.1"/>
    </source>
</evidence>
<keyword evidence="1" id="KW-1133">Transmembrane helix</keyword>
<keyword evidence="1" id="KW-0812">Transmembrane</keyword>
<feature type="transmembrane region" description="Helical" evidence="1">
    <location>
        <begin position="28"/>
        <end position="50"/>
    </location>
</feature>
<reference evidence="3" key="1">
    <citation type="submission" date="2023-07" db="EMBL/GenBank/DDBJ databases">
        <authorList>
            <person name="Peeters C."/>
        </authorList>
    </citation>
    <scope>NUCLEOTIDE SEQUENCE</scope>
    <source>
        <strain evidence="3">R-77560</strain>
    </source>
</reference>